<organism evidence="2 3">
    <name type="scientific">Gouania willdenowi</name>
    <name type="common">Blunt-snouted clingfish</name>
    <name type="synonym">Lepadogaster willdenowi</name>
    <dbReference type="NCBI Taxonomy" id="441366"/>
    <lineage>
        <taxon>Eukaryota</taxon>
        <taxon>Metazoa</taxon>
        <taxon>Chordata</taxon>
        <taxon>Craniata</taxon>
        <taxon>Vertebrata</taxon>
        <taxon>Euteleostomi</taxon>
        <taxon>Actinopterygii</taxon>
        <taxon>Neopterygii</taxon>
        <taxon>Teleostei</taxon>
        <taxon>Neoteleostei</taxon>
        <taxon>Acanthomorphata</taxon>
        <taxon>Ovalentaria</taxon>
        <taxon>Blenniimorphae</taxon>
        <taxon>Blenniiformes</taxon>
        <taxon>Gobiesocoidei</taxon>
        <taxon>Gobiesocidae</taxon>
        <taxon>Gobiesocinae</taxon>
        <taxon>Gouania</taxon>
    </lineage>
</organism>
<proteinExistence type="predicted"/>
<evidence type="ECO:0000256" key="1">
    <source>
        <dbReference type="SAM" id="SignalP"/>
    </source>
</evidence>
<evidence type="ECO:0000313" key="2">
    <source>
        <dbReference type="Ensembl" id="ENSGWIP00000055529.1"/>
    </source>
</evidence>
<protein>
    <submittedName>
        <fullName evidence="2">Uncharacterized protein</fullName>
    </submittedName>
</protein>
<evidence type="ECO:0000313" key="3">
    <source>
        <dbReference type="Proteomes" id="UP000694680"/>
    </source>
</evidence>
<dbReference type="Ensembl" id="ENSGWIT00000059785.1">
    <property type="protein sequence ID" value="ENSGWIP00000055529.1"/>
    <property type="gene ID" value="ENSGWIG00000026408.1"/>
</dbReference>
<reference evidence="2" key="3">
    <citation type="submission" date="2025-09" db="UniProtKB">
        <authorList>
            <consortium name="Ensembl"/>
        </authorList>
    </citation>
    <scope>IDENTIFICATION</scope>
</reference>
<keyword evidence="1" id="KW-0732">Signal</keyword>
<dbReference type="Proteomes" id="UP000694680">
    <property type="component" value="Chromosome 4"/>
</dbReference>
<feature type="signal peptide" evidence="1">
    <location>
        <begin position="1"/>
        <end position="24"/>
    </location>
</feature>
<reference evidence="2" key="1">
    <citation type="submission" date="2020-06" db="EMBL/GenBank/DDBJ databases">
        <authorList>
            <consortium name="Wellcome Sanger Institute Data Sharing"/>
        </authorList>
    </citation>
    <scope>NUCLEOTIDE SEQUENCE [LARGE SCALE GENOMIC DNA]</scope>
</reference>
<name>A0A8C5I7P6_GOUWI</name>
<feature type="chain" id="PRO_5034228233" evidence="1">
    <location>
        <begin position="25"/>
        <end position="76"/>
    </location>
</feature>
<accession>A0A8C5I7P6</accession>
<keyword evidence="3" id="KW-1185">Reference proteome</keyword>
<reference evidence="2" key="2">
    <citation type="submission" date="2025-08" db="UniProtKB">
        <authorList>
            <consortium name="Ensembl"/>
        </authorList>
    </citation>
    <scope>IDENTIFICATION</scope>
</reference>
<sequence>MDRVAVPNYCFGLMGLFLLQGVLSVEGRAIFYPGEYARKIINSANMKSKYDLEFKRKMTANTAEEKSITGKRGERK</sequence>
<dbReference type="AlphaFoldDB" id="A0A8C5I7P6"/>